<comment type="catalytic activity">
    <reaction evidence="1">
        <text>Endohydrolysis of (1-&gt;4)-beta-D-glucosidic linkages in cellulose, lichenin and cereal beta-D-glucans.</text>
        <dbReference type="EC" id="3.2.1.4"/>
    </reaction>
</comment>
<organism evidence="11 12">
    <name type="scientific">Platanthera guangdongensis</name>
    <dbReference type="NCBI Taxonomy" id="2320717"/>
    <lineage>
        <taxon>Eukaryota</taxon>
        <taxon>Viridiplantae</taxon>
        <taxon>Streptophyta</taxon>
        <taxon>Embryophyta</taxon>
        <taxon>Tracheophyta</taxon>
        <taxon>Spermatophyta</taxon>
        <taxon>Magnoliopsida</taxon>
        <taxon>Liliopsida</taxon>
        <taxon>Asparagales</taxon>
        <taxon>Orchidaceae</taxon>
        <taxon>Orchidoideae</taxon>
        <taxon>Orchideae</taxon>
        <taxon>Orchidinae</taxon>
        <taxon>Platanthera</taxon>
    </lineage>
</organism>
<comment type="similarity">
    <text evidence="2">Belongs to the glycosyl hydrolase 9 (cellulase E) family.</text>
</comment>
<evidence type="ECO:0000256" key="2">
    <source>
        <dbReference type="ARBA" id="ARBA00007072"/>
    </source>
</evidence>
<dbReference type="EC" id="3.2.1.4" evidence="3"/>
<name>A0ABR2M490_9ASPA</name>
<accession>A0ABR2M490</accession>
<feature type="region of interest" description="Disordered" evidence="9">
    <location>
        <begin position="52"/>
        <end position="71"/>
    </location>
</feature>
<evidence type="ECO:0000313" key="11">
    <source>
        <dbReference type="EMBL" id="KAK8958863.1"/>
    </source>
</evidence>
<evidence type="ECO:0000256" key="1">
    <source>
        <dbReference type="ARBA" id="ARBA00000966"/>
    </source>
</evidence>
<protein>
    <recommendedName>
        <fullName evidence="3">cellulase</fullName>
        <ecNumber evidence="3">3.2.1.4</ecNumber>
    </recommendedName>
</protein>
<keyword evidence="12" id="KW-1185">Reference proteome</keyword>
<dbReference type="InterPro" id="IPR001701">
    <property type="entry name" value="Glyco_hydro_9"/>
</dbReference>
<dbReference type="InterPro" id="IPR008928">
    <property type="entry name" value="6-hairpin_glycosidase_sf"/>
</dbReference>
<gene>
    <name evidence="11" type="ORF">KSP40_PGU005783</name>
</gene>
<evidence type="ECO:0000256" key="3">
    <source>
        <dbReference type="ARBA" id="ARBA00012601"/>
    </source>
</evidence>
<evidence type="ECO:0000256" key="9">
    <source>
        <dbReference type="SAM" id="MobiDB-lite"/>
    </source>
</evidence>
<evidence type="ECO:0000256" key="4">
    <source>
        <dbReference type="ARBA" id="ARBA00022801"/>
    </source>
</evidence>
<comment type="caution">
    <text evidence="11">The sequence shown here is derived from an EMBL/GenBank/DDBJ whole genome shotgun (WGS) entry which is preliminary data.</text>
</comment>
<reference evidence="11 12" key="1">
    <citation type="journal article" date="2022" name="Nat. Plants">
        <title>Genomes of leafy and leafless Platanthera orchids illuminate the evolution of mycoheterotrophy.</title>
        <authorList>
            <person name="Li M.H."/>
            <person name="Liu K.W."/>
            <person name="Li Z."/>
            <person name="Lu H.C."/>
            <person name="Ye Q.L."/>
            <person name="Zhang D."/>
            <person name="Wang J.Y."/>
            <person name="Li Y.F."/>
            <person name="Zhong Z.M."/>
            <person name="Liu X."/>
            <person name="Yu X."/>
            <person name="Liu D.K."/>
            <person name="Tu X.D."/>
            <person name="Liu B."/>
            <person name="Hao Y."/>
            <person name="Liao X.Y."/>
            <person name="Jiang Y.T."/>
            <person name="Sun W.H."/>
            <person name="Chen J."/>
            <person name="Chen Y.Q."/>
            <person name="Ai Y."/>
            <person name="Zhai J.W."/>
            <person name="Wu S.S."/>
            <person name="Zhou Z."/>
            <person name="Hsiao Y.Y."/>
            <person name="Wu W.L."/>
            <person name="Chen Y.Y."/>
            <person name="Lin Y.F."/>
            <person name="Hsu J.L."/>
            <person name="Li C.Y."/>
            <person name="Wang Z.W."/>
            <person name="Zhao X."/>
            <person name="Zhong W.Y."/>
            <person name="Ma X.K."/>
            <person name="Ma L."/>
            <person name="Huang J."/>
            <person name="Chen G.Z."/>
            <person name="Huang M.Z."/>
            <person name="Huang L."/>
            <person name="Peng D.H."/>
            <person name="Luo Y.B."/>
            <person name="Zou S.Q."/>
            <person name="Chen S.P."/>
            <person name="Lan S."/>
            <person name="Tsai W.C."/>
            <person name="Van de Peer Y."/>
            <person name="Liu Z.J."/>
        </authorList>
    </citation>
    <scope>NUCLEOTIDE SEQUENCE [LARGE SCALE GENOMIC DNA]</scope>
    <source>
        <strain evidence="11">Lor288</strain>
    </source>
</reference>
<evidence type="ECO:0000256" key="7">
    <source>
        <dbReference type="ARBA" id="ARBA00023295"/>
    </source>
</evidence>
<feature type="domain" description="Glycoside hydrolase family 9" evidence="10">
    <location>
        <begin position="1"/>
        <end position="64"/>
    </location>
</feature>
<keyword evidence="6" id="KW-0119">Carbohydrate metabolism</keyword>
<dbReference type="SUPFAM" id="SSF48208">
    <property type="entry name" value="Six-hairpin glycosidases"/>
    <property type="match status" value="1"/>
</dbReference>
<keyword evidence="4" id="KW-0378">Hydrolase</keyword>
<evidence type="ECO:0000256" key="5">
    <source>
        <dbReference type="ARBA" id="ARBA00023001"/>
    </source>
</evidence>
<dbReference type="EMBL" id="JBBWWR010000012">
    <property type="protein sequence ID" value="KAK8958863.1"/>
    <property type="molecule type" value="Genomic_DNA"/>
</dbReference>
<evidence type="ECO:0000259" key="10">
    <source>
        <dbReference type="Pfam" id="PF00759"/>
    </source>
</evidence>
<keyword evidence="8" id="KW-0624">Polysaccharide degradation</keyword>
<keyword evidence="5" id="KW-0136">Cellulose degradation</keyword>
<evidence type="ECO:0000313" key="12">
    <source>
        <dbReference type="Proteomes" id="UP001412067"/>
    </source>
</evidence>
<dbReference type="Gene3D" id="1.50.10.10">
    <property type="match status" value="1"/>
</dbReference>
<evidence type="ECO:0000256" key="8">
    <source>
        <dbReference type="ARBA" id="ARBA00023326"/>
    </source>
</evidence>
<dbReference type="InterPro" id="IPR012341">
    <property type="entry name" value="6hp_glycosidase-like_sf"/>
</dbReference>
<dbReference type="Pfam" id="PF00759">
    <property type="entry name" value="Glyco_hydro_9"/>
    <property type="match status" value="1"/>
</dbReference>
<feature type="compositionally biased region" description="Basic and acidic residues" evidence="9">
    <location>
        <begin position="52"/>
        <end position="61"/>
    </location>
</feature>
<sequence length="71" mass="7865">MAFTITMLSWSVIEFGGMMKTEIQHAREAIRWATDYLLKATVDANVADVMTKEGTTDDRAPPSDWSSSPAI</sequence>
<keyword evidence="7" id="KW-0326">Glycosidase</keyword>
<evidence type="ECO:0000256" key="6">
    <source>
        <dbReference type="ARBA" id="ARBA00023277"/>
    </source>
</evidence>
<proteinExistence type="inferred from homology"/>
<dbReference type="PANTHER" id="PTHR22298">
    <property type="entry name" value="ENDO-1,4-BETA-GLUCANASE"/>
    <property type="match status" value="1"/>
</dbReference>
<dbReference type="Proteomes" id="UP001412067">
    <property type="component" value="Unassembled WGS sequence"/>
</dbReference>